<dbReference type="Pfam" id="PF00171">
    <property type="entry name" value="Aldedh"/>
    <property type="match status" value="1"/>
</dbReference>
<dbReference type="Proteomes" id="UP000286974">
    <property type="component" value="Unassembled WGS sequence"/>
</dbReference>
<dbReference type="InterPro" id="IPR016161">
    <property type="entry name" value="Ald_DH/histidinol_DH"/>
</dbReference>
<reference evidence="3 4" key="1">
    <citation type="submission" date="2017-11" db="EMBL/GenBank/DDBJ databases">
        <title>Draft Genome Sequence of Lactobacillus curieae NBRC 111893 isolated from Koso, a Japanese sugar-Vegetable Fermented Beverage.</title>
        <authorList>
            <person name="Chiou T.Y."/>
            <person name="Oshima K."/>
            <person name="Suda W."/>
            <person name="Hattori M."/>
            <person name="Takahashi T."/>
        </authorList>
    </citation>
    <scope>NUCLEOTIDE SEQUENCE [LARGE SCALE GENOMIC DNA]</scope>
    <source>
        <strain evidence="3 4">NBRC111893</strain>
    </source>
</reference>
<dbReference type="PANTHER" id="PTHR43217:SF2">
    <property type="entry name" value="SUCCINATE-SEMIALDEHYDE DEHYDROGENASE [NADP(+)]"/>
    <property type="match status" value="1"/>
</dbReference>
<keyword evidence="1 3" id="KW-0560">Oxidoreductase</keyword>
<dbReference type="Gene3D" id="3.40.605.10">
    <property type="entry name" value="Aldehyde Dehydrogenase, Chain A, domain 1"/>
    <property type="match status" value="1"/>
</dbReference>
<gene>
    <name evidence="3" type="ORF">NBRC111893_84</name>
</gene>
<dbReference type="InterPro" id="IPR047110">
    <property type="entry name" value="GABD/Sad-like"/>
</dbReference>
<dbReference type="PANTHER" id="PTHR43217">
    <property type="entry name" value="SUCCINATE SEMIALDEHYDE DEHYDROGENASE [NAD(P)+] SAD"/>
    <property type="match status" value="1"/>
</dbReference>
<dbReference type="InterPro" id="IPR016162">
    <property type="entry name" value="Ald_DH_N"/>
</dbReference>
<evidence type="ECO:0000313" key="4">
    <source>
        <dbReference type="Proteomes" id="UP000286974"/>
    </source>
</evidence>
<dbReference type="GO" id="GO:0004777">
    <property type="term" value="F:succinate-semialdehyde dehydrogenase (NAD+) activity"/>
    <property type="evidence" value="ECO:0007669"/>
    <property type="project" value="UniProtKB-EC"/>
</dbReference>
<accession>A0A401FI13</accession>
<dbReference type="AlphaFoldDB" id="A0A401FI13"/>
<evidence type="ECO:0000259" key="2">
    <source>
        <dbReference type="Pfam" id="PF00171"/>
    </source>
</evidence>
<dbReference type="EC" id="1.2.1.24" evidence="3"/>
<comment type="caution">
    <text evidence="3">The sequence shown here is derived from an EMBL/GenBank/DDBJ whole genome shotgun (WGS) entry which is preliminary data.</text>
</comment>
<evidence type="ECO:0000313" key="3">
    <source>
        <dbReference type="EMBL" id="GAY71938.1"/>
    </source>
</evidence>
<dbReference type="EMBL" id="BEXA01000001">
    <property type="protein sequence ID" value="GAY71938.1"/>
    <property type="molecule type" value="Genomic_DNA"/>
</dbReference>
<organism evidence="3 4">
    <name type="scientific">Lentilactobacillus kosonis</name>
    <dbReference type="NCBI Taxonomy" id="2810561"/>
    <lineage>
        <taxon>Bacteria</taxon>
        <taxon>Bacillati</taxon>
        <taxon>Bacillota</taxon>
        <taxon>Bacilli</taxon>
        <taxon>Lactobacillales</taxon>
        <taxon>Lactobacillaceae</taxon>
        <taxon>Lentilactobacillus</taxon>
    </lineage>
</organism>
<feature type="domain" description="Aldehyde dehydrogenase" evidence="2">
    <location>
        <begin position="4"/>
        <end position="101"/>
    </location>
</feature>
<keyword evidence="4" id="KW-1185">Reference proteome</keyword>
<evidence type="ECO:0000256" key="1">
    <source>
        <dbReference type="ARBA" id="ARBA00023002"/>
    </source>
</evidence>
<proteinExistence type="predicted"/>
<sequence>MPRQTVNPFTNEVLKTFDDATKTDIDNAIFDADKLYQEMKHQPVQERSEMLHKIAQKMRDNAQELAEIATKEMGKLINESKGEVELCAMIADYFADQGEKLCNPHR</sequence>
<protein>
    <submittedName>
        <fullName evidence="3">Succinate-semialdehyde dehydrogenase [NAD]</fullName>
        <ecNumber evidence="3">1.2.1.24</ecNumber>
    </submittedName>
</protein>
<dbReference type="SUPFAM" id="SSF53720">
    <property type="entry name" value="ALDH-like"/>
    <property type="match status" value="1"/>
</dbReference>
<dbReference type="InterPro" id="IPR015590">
    <property type="entry name" value="Aldehyde_DH_dom"/>
</dbReference>
<name>A0A401FI13_9LACO</name>